<dbReference type="Proteomes" id="UP000031246">
    <property type="component" value="Unassembled WGS sequence"/>
</dbReference>
<keyword evidence="2" id="KW-1185">Reference proteome</keyword>
<organism evidence="1 2">
    <name type="scientific">Pedobacter kyungheensis</name>
    <dbReference type="NCBI Taxonomy" id="1069985"/>
    <lineage>
        <taxon>Bacteria</taxon>
        <taxon>Pseudomonadati</taxon>
        <taxon>Bacteroidota</taxon>
        <taxon>Sphingobacteriia</taxon>
        <taxon>Sphingobacteriales</taxon>
        <taxon>Sphingobacteriaceae</taxon>
        <taxon>Pedobacter</taxon>
    </lineage>
</organism>
<gene>
    <name evidence="1" type="ORF">OC25_26420</name>
</gene>
<proteinExistence type="predicted"/>
<dbReference type="EMBL" id="JSYN01000055">
    <property type="protein sequence ID" value="KIA88181.1"/>
    <property type="molecule type" value="Genomic_DNA"/>
</dbReference>
<name>A0A0C1CV50_9SPHI</name>
<protein>
    <submittedName>
        <fullName evidence="1">Uncharacterized protein</fullName>
    </submittedName>
</protein>
<accession>A0A0C1CV50</accession>
<evidence type="ECO:0000313" key="1">
    <source>
        <dbReference type="EMBL" id="KIA88181.1"/>
    </source>
</evidence>
<evidence type="ECO:0000313" key="2">
    <source>
        <dbReference type="Proteomes" id="UP000031246"/>
    </source>
</evidence>
<reference evidence="1 2" key="1">
    <citation type="submission" date="2014-10" db="EMBL/GenBank/DDBJ databases">
        <title>Pedobacter Kyungheensis.</title>
        <authorList>
            <person name="Anderson B.M."/>
            <person name="Newman J.D."/>
        </authorList>
    </citation>
    <scope>NUCLEOTIDE SEQUENCE [LARGE SCALE GENOMIC DNA]</scope>
    <source>
        <strain evidence="1 2">KACC 16221</strain>
    </source>
</reference>
<dbReference type="AlphaFoldDB" id="A0A0C1CV50"/>
<sequence length="62" mass="6857">MPEGRVHKGYKVLRQAQDDKLSWDALNFSLASFPFQGKGAGRRIGAWYGGCEDPSTPLRMTG</sequence>
<comment type="caution">
    <text evidence="1">The sequence shown here is derived from an EMBL/GenBank/DDBJ whole genome shotgun (WGS) entry which is preliminary data.</text>
</comment>